<comment type="caution">
    <text evidence="1">The sequence shown here is derived from an EMBL/GenBank/DDBJ whole genome shotgun (WGS) entry which is preliminary data.</text>
</comment>
<evidence type="ECO:0008006" key="3">
    <source>
        <dbReference type="Google" id="ProtNLM"/>
    </source>
</evidence>
<evidence type="ECO:0000313" key="2">
    <source>
        <dbReference type="Proteomes" id="UP000176714"/>
    </source>
</evidence>
<proteinExistence type="predicted"/>
<dbReference type="AlphaFoldDB" id="A0A1F6ESX5"/>
<protein>
    <recommendedName>
        <fullName evidence="3">DUF5666 domain-containing protein</fullName>
    </recommendedName>
</protein>
<sequence>MLNRKTTRDVLIVVMTITAAVVGMCAARQVGYDAGVASVTTAKMQTPTDMESITGAIIDITDTTITLETLFPRTTRTVITDSATVFERVVPKDQKTYQNEVNAFNVRIKTAGATGPLFSMNDFKDIPVPFTFVPITLADLDAGETVTITATGNILSKNQFTATRVTLKPATPIAPSQ</sequence>
<accession>A0A1F6ESX5</accession>
<evidence type="ECO:0000313" key="1">
    <source>
        <dbReference type="EMBL" id="OGG76552.1"/>
    </source>
</evidence>
<reference evidence="1 2" key="1">
    <citation type="journal article" date="2016" name="Nat. Commun.">
        <title>Thousands of microbial genomes shed light on interconnected biogeochemical processes in an aquifer system.</title>
        <authorList>
            <person name="Anantharaman K."/>
            <person name="Brown C.T."/>
            <person name="Hug L.A."/>
            <person name="Sharon I."/>
            <person name="Castelle C.J."/>
            <person name="Probst A.J."/>
            <person name="Thomas B.C."/>
            <person name="Singh A."/>
            <person name="Wilkins M.J."/>
            <person name="Karaoz U."/>
            <person name="Brodie E.L."/>
            <person name="Williams K.H."/>
            <person name="Hubbard S.S."/>
            <person name="Banfield J.F."/>
        </authorList>
    </citation>
    <scope>NUCLEOTIDE SEQUENCE [LARGE SCALE GENOMIC DNA]</scope>
</reference>
<dbReference type="EMBL" id="MFMD01000010">
    <property type="protein sequence ID" value="OGG76552.1"/>
    <property type="molecule type" value="Genomic_DNA"/>
</dbReference>
<dbReference type="Proteomes" id="UP000176714">
    <property type="component" value="Unassembled WGS sequence"/>
</dbReference>
<gene>
    <name evidence="1" type="ORF">A2950_02215</name>
</gene>
<organism evidence="1 2">
    <name type="scientific">Candidatus Kaiserbacteria bacterium RIFCSPLOWO2_01_FULL_55_19</name>
    <dbReference type="NCBI Taxonomy" id="1798516"/>
    <lineage>
        <taxon>Bacteria</taxon>
        <taxon>Candidatus Kaiseribacteriota</taxon>
    </lineage>
</organism>
<name>A0A1F6ESX5_9BACT</name>